<evidence type="ECO:0000313" key="3">
    <source>
        <dbReference type="Proteomes" id="UP001497457"/>
    </source>
</evidence>
<sequence>MASPVAPIVNHRPPPPLTTLTDELLEEIFLRLPTPTDLARACTACASFRRIITDRSFLRRFRAIHPPPLLGFAAFDGLHHAQPPHPSAPLARALADAADFSFSFVPTESPPWYPRDIRQGRVLLMSTPDWYDSLDFHDLTALPLAVCDPLCRRYVLLPEVPNEITVELRHLTDFGFFLAPTAEDEDDTSFRVICTASNETGLFAIVFSSITAKWQIIASSSWSSLGTAPPSASHGFIYFSYAGGCFYFTVPWRDKLLVLDALRMEFSIVNKVPSGYLTRDHGLPSIVMGAKGSPLMVFFGGHNEDGSTELLHVFKLNDCESSNQWQLEKIIPLPRQSRHYTLGAAEEFVFLFGIPNDLNSLPETEYLSLNITTSELKKVCGIEYEFFGVRPYFGFPLSLSKPCI</sequence>
<organism evidence="2 3">
    <name type="scientific">Urochloa decumbens</name>
    <dbReference type="NCBI Taxonomy" id="240449"/>
    <lineage>
        <taxon>Eukaryota</taxon>
        <taxon>Viridiplantae</taxon>
        <taxon>Streptophyta</taxon>
        <taxon>Embryophyta</taxon>
        <taxon>Tracheophyta</taxon>
        <taxon>Spermatophyta</taxon>
        <taxon>Magnoliopsida</taxon>
        <taxon>Liliopsida</taxon>
        <taxon>Poales</taxon>
        <taxon>Poaceae</taxon>
        <taxon>PACMAD clade</taxon>
        <taxon>Panicoideae</taxon>
        <taxon>Panicodae</taxon>
        <taxon>Paniceae</taxon>
        <taxon>Melinidinae</taxon>
        <taxon>Urochloa</taxon>
    </lineage>
</organism>
<reference evidence="3" key="1">
    <citation type="submission" date="2024-06" db="EMBL/GenBank/DDBJ databases">
        <authorList>
            <person name="Ryan C."/>
        </authorList>
    </citation>
    <scope>NUCLEOTIDE SEQUENCE [LARGE SCALE GENOMIC DNA]</scope>
</reference>
<name>A0ABC9C3N0_9POAL</name>
<dbReference type="InterPro" id="IPR036047">
    <property type="entry name" value="F-box-like_dom_sf"/>
</dbReference>
<evidence type="ECO:0000259" key="1">
    <source>
        <dbReference type="SMART" id="SM00256"/>
    </source>
</evidence>
<protein>
    <recommendedName>
        <fullName evidence="1">F-box domain-containing protein</fullName>
    </recommendedName>
</protein>
<dbReference type="InterPro" id="IPR001810">
    <property type="entry name" value="F-box_dom"/>
</dbReference>
<accession>A0ABC9C3N0</accession>
<feature type="domain" description="F-box" evidence="1">
    <location>
        <begin position="20"/>
        <end position="61"/>
    </location>
</feature>
<dbReference type="PANTHER" id="PTHR31264:SF11">
    <property type="entry name" value="OS07G0555100 PROTEIN"/>
    <property type="match status" value="1"/>
</dbReference>
<dbReference type="Pfam" id="PF12937">
    <property type="entry name" value="F-box-like"/>
    <property type="match status" value="1"/>
</dbReference>
<keyword evidence="3" id="KW-1185">Reference proteome</keyword>
<gene>
    <name evidence="2" type="ORF">URODEC1_LOCUS69972</name>
</gene>
<reference evidence="2 3" key="2">
    <citation type="submission" date="2024-10" db="EMBL/GenBank/DDBJ databases">
        <authorList>
            <person name="Ryan C."/>
        </authorList>
    </citation>
    <scope>NUCLEOTIDE SEQUENCE [LARGE SCALE GENOMIC DNA]</scope>
</reference>
<dbReference type="Proteomes" id="UP001497457">
    <property type="component" value="Chromosome 28b"/>
</dbReference>
<proteinExistence type="predicted"/>
<dbReference type="SMART" id="SM00256">
    <property type="entry name" value="FBOX"/>
    <property type="match status" value="1"/>
</dbReference>
<dbReference type="PANTHER" id="PTHR31264">
    <property type="entry name" value="OS07G0554500 PROTEIN-RELATED"/>
    <property type="match status" value="1"/>
</dbReference>
<dbReference type="AlphaFoldDB" id="A0ABC9C3N0"/>
<evidence type="ECO:0000313" key="2">
    <source>
        <dbReference type="EMBL" id="CAL5010371.1"/>
    </source>
</evidence>
<dbReference type="Gene3D" id="1.20.1280.50">
    <property type="match status" value="1"/>
</dbReference>
<dbReference type="EMBL" id="OZ075138">
    <property type="protein sequence ID" value="CAL5010371.1"/>
    <property type="molecule type" value="Genomic_DNA"/>
</dbReference>
<dbReference type="SUPFAM" id="SSF81383">
    <property type="entry name" value="F-box domain"/>
    <property type="match status" value="1"/>
</dbReference>